<evidence type="ECO:0000259" key="4">
    <source>
        <dbReference type="PROSITE" id="PS50916"/>
    </source>
</evidence>
<dbReference type="Gene3D" id="3.30.40.10">
    <property type="entry name" value="Zinc/RING finger domain, C3HC4 (zinc finger)"/>
    <property type="match status" value="1"/>
</dbReference>
<evidence type="ECO:0000313" key="7">
    <source>
        <dbReference type="RefSeq" id="XP_014478205.1"/>
    </source>
</evidence>
<reference evidence="6 7" key="1">
    <citation type="submission" date="2025-04" db="UniProtKB">
        <authorList>
            <consortium name="RefSeq"/>
        </authorList>
    </citation>
    <scope>IDENTIFICATION</scope>
</reference>
<accession>A0A6P3XIA0</accession>
<feature type="domain" description="C2" evidence="3">
    <location>
        <begin position="482"/>
        <end position="605"/>
    </location>
</feature>
<dbReference type="InterPro" id="IPR013083">
    <property type="entry name" value="Znf_RING/FYVE/PHD"/>
</dbReference>
<feature type="compositionally biased region" description="Polar residues" evidence="2">
    <location>
        <begin position="438"/>
        <end position="459"/>
    </location>
</feature>
<dbReference type="CDD" id="cd15746">
    <property type="entry name" value="FYVE_RP3A_like"/>
    <property type="match status" value="1"/>
</dbReference>
<feature type="compositionally biased region" description="Basic and acidic residues" evidence="2">
    <location>
        <begin position="320"/>
        <end position="330"/>
    </location>
</feature>
<dbReference type="GO" id="GO:0061669">
    <property type="term" value="P:spontaneous neurotransmitter secretion"/>
    <property type="evidence" value="ECO:0007669"/>
    <property type="project" value="TreeGrafter"/>
</dbReference>
<dbReference type="InterPro" id="IPR000008">
    <property type="entry name" value="C2_dom"/>
</dbReference>
<dbReference type="PROSITE" id="PS50004">
    <property type="entry name" value="C2"/>
    <property type="match status" value="2"/>
</dbReference>
<proteinExistence type="predicted"/>
<dbReference type="InterPro" id="IPR030541">
    <property type="entry name" value="FYVE_RBF-1"/>
</dbReference>
<feature type="domain" description="C2" evidence="3">
    <location>
        <begin position="626"/>
        <end position="771"/>
    </location>
</feature>
<evidence type="ECO:0000256" key="2">
    <source>
        <dbReference type="SAM" id="MobiDB-lite"/>
    </source>
</evidence>
<dbReference type="PANTHER" id="PTHR45729">
    <property type="entry name" value="RABPHILIN, ISOFORM A"/>
    <property type="match status" value="1"/>
</dbReference>
<dbReference type="AlphaFoldDB" id="A0A6P3XIA0"/>
<dbReference type="Pfam" id="PF02318">
    <property type="entry name" value="FYVE_2"/>
    <property type="match status" value="1"/>
</dbReference>
<dbReference type="GO" id="GO:0031267">
    <property type="term" value="F:small GTPase binding"/>
    <property type="evidence" value="ECO:0007669"/>
    <property type="project" value="InterPro"/>
</dbReference>
<dbReference type="GO" id="GO:0008021">
    <property type="term" value="C:synaptic vesicle"/>
    <property type="evidence" value="ECO:0007669"/>
    <property type="project" value="InterPro"/>
</dbReference>
<dbReference type="Gene3D" id="2.60.40.150">
    <property type="entry name" value="C2 domain"/>
    <property type="match status" value="2"/>
</dbReference>
<evidence type="ECO:0000313" key="5">
    <source>
        <dbReference type="Proteomes" id="UP000515204"/>
    </source>
</evidence>
<feature type="compositionally biased region" description="Acidic residues" evidence="2">
    <location>
        <begin position="366"/>
        <end position="376"/>
    </location>
</feature>
<name>A0A6P3XIA0_DINQU</name>
<dbReference type="GO" id="GO:0046872">
    <property type="term" value="F:metal ion binding"/>
    <property type="evidence" value="ECO:0007669"/>
    <property type="project" value="UniProtKB-KW"/>
</dbReference>
<dbReference type="InterPro" id="IPR035892">
    <property type="entry name" value="C2_domain_sf"/>
</dbReference>
<dbReference type="Proteomes" id="UP000515204">
    <property type="component" value="Unplaced"/>
</dbReference>
<evidence type="ECO:0000313" key="6">
    <source>
        <dbReference type="RefSeq" id="XP_014478195.1"/>
    </source>
</evidence>
<keyword evidence="1" id="KW-0479">Metal-binding</keyword>
<dbReference type="InterPro" id="IPR043566">
    <property type="entry name" value="Rabphilin/DOC2/Noc2"/>
</dbReference>
<dbReference type="InterPro" id="IPR011011">
    <property type="entry name" value="Znf_FYVE_PHD"/>
</dbReference>
<dbReference type="RefSeq" id="XP_014478195.1">
    <property type="nucleotide sequence ID" value="XM_014622709.1"/>
</dbReference>
<dbReference type="PANTHER" id="PTHR45729:SF6">
    <property type="entry name" value="RABPHILIN, ISOFORM A"/>
    <property type="match status" value="1"/>
</dbReference>
<dbReference type="RefSeq" id="XP_014478216.1">
    <property type="nucleotide sequence ID" value="XM_014622730.1"/>
</dbReference>
<dbReference type="RefSeq" id="XP_014478205.1">
    <property type="nucleotide sequence ID" value="XM_014622719.1"/>
</dbReference>
<feature type="region of interest" description="Disordered" evidence="2">
    <location>
        <begin position="234"/>
        <end position="376"/>
    </location>
</feature>
<dbReference type="GO" id="GO:0017158">
    <property type="term" value="P:regulation of calcium ion-dependent exocytosis"/>
    <property type="evidence" value="ECO:0007669"/>
    <property type="project" value="TreeGrafter"/>
</dbReference>
<dbReference type="SUPFAM" id="SSF49562">
    <property type="entry name" value="C2 domain (Calcium/lipid-binding domain, CaLB)"/>
    <property type="match status" value="2"/>
</dbReference>
<feature type="compositionally biased region" description="Low complexity" evidence="2">
    <location>
        <begin position="252"/>
        <end position="261"/>
    </location>
</feature>
<protein>
    <submittedName>
        <fullName evidence="6 7">Rabphilin-3A-like isoform X1</fullName>
    </submittedName>
</protein>
<evidence type="ECO:0000256" key="1">
    <source>
        <dbReference type="ARBA" id="ARBA00022723"/>
    </source>
</evidence>
<dbReference type="GO" id="GO:0016020">
    <property type="term" value="C:membrane"/>
    <property type="evidence" value="ECO:0007669"/>
    <property type="project" value="InterPro"/>
</dbReference>
<dbReference type="Pfam" id="PF00168">
    <property type="entry name" value="C2"/>
    <property type="match status" value="2"/>
</dbReference>
<dbReference type="GO" id="GO:0006886">
    <property type="term" value="P:intracellular protein transport"/>
    <property type="evidence" value="ECO:0007669"/>
    <property type="project" value="InterPro"/>
</dbReference>
<evidence type="ECO:0000313" key="8">
    <source>
        <dbReference type="RefSeq" id="XP_014478216.1"/>
    </source>
</evidence>
<feature type="domain" description="RabBD" evidence="4">
    <location>
        <begin position="49"/>
        <end position="226"/>
    </location>
</feature>
<feature type="compositionally biased region" description="Polar residues" evidence="2">
    <location>
        <begin position="336"/>
        <end position="363"/>
    </location>
</feature>
<feature type="compositionally biased region" description="Low complexity" evidence="2">
    <location>
        <begin position="289"/>
        <end position="309"/>
    </location>
</feature>
<dbReference type="PROSITE" id="PS50916">
    <property type="entry name" value="RABBD"/>
    <property type="match status" value="1"/>
</dbReference>
<evidence type="ECO:0000259" key="3">
    <source>
        <dbReference type="PROSITE" id="PS50004"/>
    </source>
</evidence>
<feature type="compositionally biased region" description="Basic and acidic residues" evidence="2">
    <location>
        <begin position="418"/>
        <end position="435"/>
    </location>
</feature>
<dbReference type="KEGG" id="dqu:106746287"/>
<dbReference type="InterPro" id="IPR010911">
    <property type="entry name" value="Rab_BD"/>
</dbReference>
<dbReference type="SUPFAM" id="SSF57903">
    <property type="entry name" value="FYVE/PHD zinc finger"/>
    <property type="match status" value="1"/>
</dbReference>
<keyword evidence="5" id="KW-1185">Reference proteome</keyword>
<dbReference type="GeneID" id="106746287"/>
<dbReference type="SMART" id="SM00239">
    <property type="entry name" value="C2"/>
    <property type="match status" value="2"/>
</dbReference>
<sequence length="795" mass="89577">MAWSRGRWVCPDDRQLKFRARLNKGWSQKTKSFECLWPHYSNTTVTRGTQQPYLLTENERQMIIQVIQRDEALDLSEQKRVGRLVERLKNVKQNVLSATSRQRSGCGIRCRVNGRCVCSCGLCGDRFGTVLGASGNLCKDCRKYVCQKCGIEITKPNPLEGSDSADGEGSKVPMRGSFRFLQEQAMVFRQRIIQWSHGNAHRKYLCLICAETREIWMRSGGWFFKSMPKFIPPKKKERGWTSTWAIGRQNKSSESTDQQDSSSDDETGGGLSMARGRPISPTNLPCNRTPIKSTISSPVPSSISSPSTPRGKPSGSSPLGHRENGPDRLSKPCLSQGGQLSPTGSKGTLRSTASGRSPLQQRVSFVDDEKDNEAEVDLQEEAVEEASKNVPVHLNRSKGPKVQSLRIRTPTATTSVEQSRETDWHLEVNAERDASKPCQDQDSSSSDTHRNSQVVSPKIQTPEYPQEKKTQIPVPKTETGQDYGTLEVFLRYDPADQCLRCRVECANGLIPMDIEGLADPFCKLNILPVKKATMSKLVRTRAVHRTLNPEFHQTVNFNRTTEADIASKALHVLISQEDPFGEDFLGEARFPLHELRPYETRHYKVSLQQHYQVDNEEDTWGMCLSCRGVIQVSLNYCTRRRALLVTVHRVANLLPMGKDELSDPFVKLALVENANDKLRQQLSDSSTARATVKRVSGKKKVERSPQCTSIKRKTMNPEWNEEFSFVTASTELTRLTLCLSVWDKVFLKRNNYMGGLMLGCGSKGARLQHWIDTINTPDHRHLAWHNLAKINVPME</sequence>
<dbReference type="OrthoDB" id="270970at2759"/>
<dbReference type="InterPro" id="IPR041282">
    <property type="entry name" value="FYVE_2"/>
</dbReference>
<gene>
    <name evidence="6 7 8" type="primary">LOC106746287</name>
</gene>
<dbReference type="GO" id="GO:0006887">
    <property type="term" value="P:exocytosis"/>
    <property type="evidence" value="ECO:0007669"/>
    <property type="project" value="InterPro"/>
</dbReference>
<feature type="region of interest" description="Disordered" evidence="2">
    <location>
        <begin position="394"/>
        <end position="478"/>
    </location>
</feature>
<organism evidence="5 6">
    <name type="scientific">Dinoponera quadriceps</name>
    <name type="common">South American ant</name>
    <dbReference type="NCBI Taxonomy" id="609295"/>
    <lineage>
        <taxon>Eukaryota</taxon>
        <taxon>Metazoa</taxon>
        <taxon>Ecdysozoa</taxon>
        <taxon>Arthropoda</taxon>
        <taxon>Hexapoda</taxon>
        <taxon>Insecta</taxon>
        <taxon>Pterygota</taxon>
        <taxon>Neoptera</taxon>
        <taxon>Endopterygota</taxon>
        <taxon>Hymenoptera</taxon>
        <taxon>Apocrita</taxon>
        <taxon>Aculeata</taxon>
        <taxon>Formicoidea</taxon>
        <taxon>Formicidae</taxon>
        <taxon>Ponerinae</taxon>
        <taxon>Ponerini</taxon>
        <taxon>Dinoponera</taxon>
    </lineage>
</organism>